<evidence type="ECO:0000313" key="1">
    <source>
        <dbReference type="EMBL" id="CAE7548298.1"/>
    </source>
</evidence>
<reference evidence="1" key="1">
    <citation type="submission" date="2021-02" db="EMBL/GenBank/DDBJ databases">
        <authorList>
            <person name="Dougan E. K."/>
            <person name="Rhodes N."/>
            <person name="Thang M."/>
            <person name="Chan C."/>
        </authorList>
    </citation>
    <scope>NUCLEOTIDE SEQUENCE</scope>
</reference>
<dbReference type="AlphaFoldDB" id="A0A812U2B2"/>
<comment type="caution">
    <text evidence="1">The sequence shown here is derived from an EMBL/GenBank/DDBJ whole genome shotgun (WGS) entry which is preliminary data.</text>
</comment>
<dbReference type="Proteomes" id="UP000604046">
    <property type="component" value="Unassembled WGS sequence"/>
</dbReference>
<accession>A0A812U2B2</accession>
<gene>
    <name evidence="1" type="ORF">SNAT2548_LOCUS30775</name>
</gene>
<name>A0A812U2B2_9DINO</name>
<evidence type="ECO:0000313" key="2">
    <source>
        <dbReference type="Proteomes" id="UP000604046"/>
    </source>
</evidence>
<protein>
    <submittedName>
        <fullName evidence="1">Uncharacterized protein</fullName>
    </submittedName>
</protein>
<proteinExistence type="predicted"/>
<sequence>MRSFSVEWFASKAWANPLETYKKLAALSGFTSSFLVSKRISFPGKIHKDATNCIVSFPGKYGQQWDDAVFLVKENSTCSMACVFLTEKESGLGEHADNPEAPGECWCKALYGQVPAQAYLSVLDHSQEVLSPEDVATREADAAAMGQIIVVKHQQMSMFQWHTEFAQARKDAEERCEKNLGRSGAVGLPLVRRVAKERGAGNSMGADPSRLLLRRQSWYGQALLGAAF</sequence>
<dbReference type="EMBL" id="CAJNDS010002623">
    <property type="protein sequence ID" value="CAE7548298.1"/>
    <property type="molecule type" value="Genomic_DNA"/>
</dbReference>
<keyword evidence="2" id="KW-1185">Reference proteome</keyword>
<organism evidence="1 2">
    <name type="scientific">Symbiodinium natans</name>
    <dbReference type="NCBI Taxonomy" id="878477"/>
    <lineage>
        <taxon>Eukaryota</taxon>
        <taxon>Sar</taxon>
        <taxon>Alveolata</taxon>
        <taxon>Dinophyceae</taxon>
        <taxon>Suessiales</taxon>
        <taxon>Symbiodiniaceae</taxon>
        <taxon>Symbiodinium</taxon>
    </lineage>
</organism>